<sequence>MATSFAPPCRSGAFLYSSVFYADAGNNNHHPRASVAELAALLRPDTRLSSTQPGKDQVGHWYTAQLIHYGLPLTKDKNAAKVRLLNALNAFKLEVPAAVLKIEADLRREWEGENRKLKKGGKGKETKAAKGKKGKVQTSGVQVQNNGVNVTVNLSLPGGFSMPGIAQSSSTPQPKPKPSPAKRKRSDSSPPPPSKPAAKRKLASSPAKKPATPKPAPSKPKAPPKKPRGAQDAPTSSSQGYDYDYARPQSPPTYSPPPYAEHDPYAADSPPPAGILLSGTYSITCAQAVQAFSLPRHTRLTLTLVLNPSTSIWWARYTWGAWDMILQLNPGPSGTPLGQPCTLGWRLRDLDTGELRFGKRCTGTATFYRDQSVEVALAGMPGMSAGAKLEFGGRRMAGGNEEGDMQGEWEEFVREAYGR</sequence>
<comment type="caution">
    <text evidence="2">The sequence shown here is derived from an EMBL/GenBank/DDBJ whole genome shotgun (WGS) entry which is preliminary data.</text>
</comment>
<reference evidence="2 3" key="1">
    <citation type="submission" date="2020-01" db="EMBL/GenBank/DDBJ databases">
        <authorList>
            <consortium name="DOE Joint Genome Institute"/>
            <person name="Haridas S."/>
            <person name="Albert R."/>
            <person name="Binder M."/>
            <person name="Bloem J."/>
            <person name="Labutti K."/>
            <person name="Salamov A."/>
            <person name="Andreopoulos B."/>
            <person name="Baker S.E."/>
            <person name="Barry K."/>
            <person name="Bills G."/>
            <person name="Bluhm B.H."/>
            <person name="Cannon C."/>
            <person name="Castanera R."/>
            <person name="Culley D.E."/>
            <person name="Daum C."/>
            <person name="Ezra D."/>
            <person name="Gonzalez J.B."/>
            <person name="Henrissat B."/>
            <person name="Kuo A."/>
            <person name="Liang C."/>
            <person name="Lipzen A."/>
            <person name="Lutzoni F."/>
            <person name="Magnuson J."/>
            <person name="Mondo S."/>
            <person name="Nolan M."/>
            <person name="Ohm R."/>
            <person name="Pangilinan J."/>
            <person name="Park H.-J.H."/>
            <person name="Ramirez L."/>
            <person name="Alfaro M."/>
            <person name="Sun H."/>
            <person name="Tritt A."/>
            <person name="Yoshinaga Y."/>
            <person name="Zwiers L.-H.L."/>
            <person name="Turgeon B.G."/>
            <person name="Goodwin S.B."/>
            <person name="Spatafora J.W."/>
            <person name="Crous P.W."/>
            <person name="Grigoriev I.V."/>
        </authorList>
    </citation>
    <scope>NUCLEOTIDE SEQUENCE [LARGE SCALE GENOMIC DNA]</scope>
    <source>
        <strain evidence="2 3">CBS 611.86</strain>
    </source>
</reference>
<organism evidence="2 3">
    <name type="scientific">Massariosphaeria phaeospora</name>
    <dbReference type="NCBI Taxonomy" id="100035"/>
    <lineage>
        <taxon>Eukaryota</taxon>
        <taxon>Fungi</taxon>
        <taxon>Dikarya</taxon>
        <taxon>Ascomycota</taxon>
        <taxon>Pezizomycotina</taxon>
        <taxon>Dothideomycetes</taxon>
        <taxon>Pleosporomycetidae</taxon>
        <taxon>Pleosporales</taxon>
        <taxon>Pleosporales incertae sedis</taxon>
        <taxon>Massariosphaeria</taxon>
    </lineage>
</organism>
<evidence type="ECO:0000256" key="1">
    <source>
        <dbReference type="SAM" id="MobiDB-lite"/>
    </source>
</evidence>
<protein>
    <submittedName>
        <fullName evidence="2">Uncharacterized protein</fullName>
    </submittedName>
</protein>
<dbReference type="OrthoDB" id="4121058at2759"/>
<evidence type="ECO:0000313" key="3">
    <source>
        <dbReference type="Proteomes" id="UP000481861"/>
    </source>
</evidence>
<name>A0A7C8M6E1_9PLEO</name>
<accession>A0A7C8M6E1</accession>
<feature type="region of interest" description="Disordered" evidence="1">
    <location>
        <begin position="159"/>
        <end position="271"/>
    </location>
</feature>
<dbReference type="EMBL" id="JAADJZ010000037">
    <property type="protein sequence ID" value="KAF2865022.1"/>
    <property type="molecule type" value="Genomic_DNA"/>
</dbReference>
<feature type="compositionally biased region" description="Pro residues" evidence="1">
    <location>
        <begin position="212"/>
        <end position="221"/>
    </location>
</feature>
<proteinExistence type="predicted"/>
<dbReference type="Proteomes" id="UP000481861">
    <property type="component" value="Unassembled WGS sequence"/>
</dbReference>
<gene>
    <name evidence="2" type="ORF">BDV95DRAFT_264280</name>
</gene>
<feature type="region of interest" description="Disordered" evidence="1">
    <location>
        <begin position="114"/>
        <end position="142"/>
    </location>
</feature>
<keyword evidence="3" id="KW-1185">Reference proteome</keyword>
<dbReference type="AlphaFoldDB" id="A0A7C8M6E1"/>
<feature type="compositionally biased region" description="Pro residues" evidence="1">
    <location>
        <begin position="249"/>
        <end position="259"/>
    </location>
</feature>
<evidence type="ECO:0000313" key="2">
    <source>
        <dbReference type="EMBL" id="KAF2865022.1"/>
    </source>
</evidence>